<comment type="subcellular location">
    <subcellularLocation>
        <location evidence="1">Mitochondrion</location>
    </subcellularLocation>
</comment>
<dbReference type="GO" id="GO:0003735">
    <property type="term" value="F:structural constituent of ribosome"/>
    <property type="evidence" value="ECO:0007669"/>
    <property type="project" value="InterPro"/>
</dbReference>
<keyword evidence="10" id="KW-1185">Reference proteome</keyword>
<keyword evidence="3" id="KW-0689">Ribosomal protein</keyword>
<keyword evidence="5" id="KW-0687">Ribonucleoprotein</keyword>
<proteinExistence type="inferred from homology"/>
<keyword evidence="4" id="KW-0496">Mitochondrion</keyword>
<dbReference type="CDD" id="cd01425">
    <property type="entry name" value="RPS2"/>
    <property type="match status" value="1"/>
</dbReference>
<dbReference type="Proteomes" id="UP001153620">
    <property type="component" value="Chromosome 2"/>
</dbReference>
<dbReference type="GO" id="GO:0005763">
    <property type="term" value="C:mitochondrial small ribosomal subunit"/>
    <property type="evidence" value="ECO:0007669"/>
    <property type="project" value="UniProtKB-ARBA"/>
</dbReference>
<dbReference type="AlphaFoldDB" id="A0A9N9RPI1"/>
<gene>
    <name evidence="9" type="ORF">CHIRRI_LOCUS5250</name>
</gene>
<organism evidence="9 10">
    <name type="scientific">Chironomus riparius</name>
    <dbReference type="NCBI Taxonomy" id="315576"/>
    <lineage>
        <taxon>Eukaryota</taxon>
        <taxon>Metazoa</taxon>
        <taxon>Ecdysozoa</taxon>
        <taxon>Arthropoda</taxon>
        <taxon>Hexapoda</taxon>
        <taxon>Insecta</taxon>
        <taxon>Pterygota</taxon>
        <taxon>Neoptera</taxon>
        <taxon>Endopterygota</taxon>
        <taxon>Diptera</taxon>
        <taxon>Nematocera</taxon>
        <taxon>Chironomoidea</taxon>
        <taxon>Chironomidae</taxon>
        <taxon>Chironominae</taxon>
        <taxon>Chironomus</taxon>
    </lineage>
</organism>
<dbReference type="PANTHER" id="PTHR12534:SF0">
    <property type="entry name" value="SMALL RIBOSOMAL SUBUNIT PROTEIN US2M"/>
    <property type="match status" value="1"/>
</dbReference>
<dbReference type="InterPro" id="IPR005706">
    <property type="entry name" value="Ribosomal_uS2_bac/mit/plastid"/>
</dbReference>
<accession>A0A9N9RPI1</accession>
<comment type="function">
    <text evidence="6">Required for mitoribosome formation and stability, and mitochondrial translation.</text>
</comment>
<dbReference type="InterPro" id="IPR001865">
    <property type="entry name" value="Ribosomal_uS2"/>
</dbReference>
<evidence type="ECO:0000256" key="7">
    <source>
        <dbReference type="ARBA" id="ARBA00071390"/>
    </source>
</evidence>
<dbReference type="EMBL" id="OU895878">
    <property type="protein sequence ID" value="CAG9802338.1"/>
    <property type="molecule type" value="Genomic_DNA"/>
</dbReference>
<evidence type="ECO:0000313" key="10">
    <source>
        <dbReference type="Proteomes" id="UP001153620"/>
    </source>
</evidence>
<evidence type="ECO:0000256" key="1">
    <source>
        <dbReference type="ARBA" id="ARBA00004173"/>
    </source>
</evidence>
<evidence type="ECO:0000313" key="9">
    <source>
        <dbReference type="EMBL" id="CAG9802338.1"/>
    </source>
</evidence>
<evidence type="ECO:0000256" key="8">
    <source>
        <dbReference type="ARBA" id="ARBA00083109"/>
    </source>
</evidence>
<sequence>MLPKANAYGLFRIISNNLPKRFFSSAAVSEIKELELDTPKIVNGRVNPLTHPDYFNVGNLFTVRDLLEARVHFGHKVGSLNDRMKPYLFGSRLDFTIFDLEQTKEHLQRALNVAAHTAMQGGIILFFCRSSINAHTVEKTALECGEFAHTRYWRGGTFTNSKVQFKAVTRLPDLCIFLNTLNNVMLQHTAIRDSAKMNIPTIGVVDSNCSPDLLTYVVPGNDDSPASIELYCKLFKEAILRGKAKRKEFIEELEALEKEQAS</sequence>
<dbReference type="PANTHER" id="PTHR12534">
    <property type="entry name" value="30S RIBOSOMAL PROTEIN S2 PROKARYOTIC AND ORGANELLAR"/>
    <property type="match status" value="1"/>
</dbReference>
<name>A0A9N9RPI1_9DIPT</name>
<dbReference type="PRINTS" id="PR00395">
    <property type="entry name" value="RIBOSOMALS2"/>
</dbReference>
<protein>
    <recommendedName>
        <fullName evidence="7">Small ribosomal subunit protein uS2m</fullName>
    </recommendedName>
    <alternativeName>
        <fullName evidence="8">28S ribosomal protein S2, mitochondrial</fullName>
    </alternativeName>
</protein>
<dbReference type="InterPro" id="IPR023591">
    <property type="entry name" value="Ribosomal_uS2_flav_dom_sf"/>
</dbReference>
<dbReference type="GO" id="GO:0005743">
    <property type="term" value="C:mitochondrial inner membrane"/>
    <property type="evidence" value="ECO:0007669"/>
    <property type="project" value="UniProtKB-ARBA"/>
</dbReference>
<dbReference type="InterPro" id="IPR018130">
    <property type="entry name" value="Ribosomal_uS2_CS"/>
</dbReference>
<evidence type="ECO:0000256" key="5">
    <source>
        <dbReference type="ARBA" id="ARBA00023274"/>
    </source>
</evidence>
<dbReference type="GO" id="GO:0006412">
    <property type="term" value="P:translation"/>
    <property type="evidence" value="ECO:0007669"/>
    <property type="project" value="InterPro"/>
</dbReference>
<dbReference type="OrthoDB" id="2320368at2759"/>
<dbReference type="NCBIfam" id="TIGR01011">
    <property type="entry name" value="rpsB_bact"/>
    <property type="match status" value="1"/>
</dbReference>
<dbReference type="Pfam" id="PF00318">
    <property type="entry name" value="Ribosomal_S2"/>
    <property type="match status" value="1"/>
</dbReference>
<dbReference type="PROSITE" id="PS00962">
    <property type="entry name" value="RIBOSOMAL_S2_1"/>
    <property type="match status" value="1"/>
</dbReference>
<reference evidence="9" key="1">
    <citation type="submission" date="2022-01" db="EMBL/GenBank/DDBJ databases">
        <authorList>
            <person name="King R."/>
        </authorList>
    </citation>
    <scope>NUCLEOTIDE SEQUENCE</scope>
</reference>
<dbReference type="SUPFAM" id="SSF52313">
    <property type="entry name" value="Ribosomal protein S2"/>
    <property type="match status" value="1"/>
</dbReference>
<evidence type="ECO:0000256" key="2">
    <source>
        <dbReference type="ARBA" id="ARBA00006242"/>
    </source>
</evidence>
<evidence type="ECO:0000256" key="6">
    <source>
        <dbReference type="ARBA" id="ARBA00059792"/>
    </source>
</evidence>
<reference evidence="9" key="2">
    <citation type="submission" date="2022-10" db="EMBL/GenBank/DDBJ databases">
        <authorList>
            <consortium name="ENA_rothamsted_submissions"/>
            <consortium name="culmorum"/>
            <person name="King R."/>
        </authorList>
    </citation>
    <scope>NUCLEOTIDE SEQUENCE</scope>
</reference>
<evidence type="ECO:0000256" key="4">
    <source>
        <dbReference type="ARBA" id="ARBA00023128"/>
    </source>
</evidence>
<evidence type="ECO:0000256" key="3">
    <source>
        <dbReference type="ARBA" id="ARBA00022980"/>
    </source>
</evidence>
<dbReference type="FunFam" id="3.40.50.10490:FF:000026">
    <property type="entry name" value="28S ribosomal protein S2, mitochondrial"/>
    <property type="match status" value="1"/>
</dbReference>
<dbReference type="HAMAP" id="MF_00291_B">
    <property type="entry name" value="Ribosomal_uS2_B"/>
    <property type="match status" value="1"/>
</dbReference>
<dbReference type="Gene3D" id="3.40.50.10490">
    <property type="entry name" value="Glucose-6-phosphate isomerase like protein, domain 1"/>
    <property type="match status" value="1"/>
</dbReference>
<comment type="similarity">
    <text evidence="2">Belongs to the universal ribosomal protein uS2 family.</text>
</comment>